<evidence type="ECO:0000313" key="1">
    <source>
        <dbReference type="EMBL" id="QGA27945.1"/>
    </source>
</evidence>
<dbReference type="KEGG" id="sphe:GFH32_17130"/>
<evidence type="ECO:0000313" key="2">
    <source>
        <dbReference type="Proteomes" id="UP000326921"/>
    </source>
</evidence>
<sequence>MILTRPTTQAMLEALRASLWGEVPNPVFFENLSGQDWREVFQMSIHQTVEAMVATAVQQLPEQLLPPADIMLKWLVRVDRVQRKNAAMEKAIAQQYHLFQQKGLRCVLQKGHGVSTYYADPSLRTSGDIDWFFPFKDDFEDAQHLVAENQGSLLSKNRYSCGFYWRGFEVEQHRRIVQLRNPFIQSFVEDFVHEELKRPISRTFGHTSVEIPSDLLNIVQVNAHILKHQVTYGIGLRQLCDACRLYFSYGKRLDHDRLREVYAKLGMLKWAHLLHRMLVDLFHLPEEYLPFPIIPYKGAEWMTDHILRTGNFGFFDPLHPDQNNPGGRVDRQERLFENFRRFLGVAPMEALSFPIYQLYIKSFK</sequence>
<proteinExistence type="predicted"/>
<organism evidence="1 2">
    <name type="scientific">Sphingobacterium zhuxiongii</name>
    <dbReference type="NCBI Taxonomy" id="2662364"/>
    <lineage>
        <taxon>Bacteria</taxon>
        <taxon>Pseudomonadati</taxon>
        <taxon>Bacteroidota</taxon>
        <taxon>Sphingobacteriia</taxon>
        <taxon>Sphingobacteriales</taxon>
        <taxon>Sphingobacteriaceae</taxon>
        <taxon>Sphingobacterium</taxon>
    </lineage>
</organism>
<dbReference type="EMBL" id="CP045652">
    <property type="protein sequence ID" value="QGA27945.1"/>
    <property type="molecule type" value="Genomic_DNA"/>
</dbReference>
<dbReference type="InterPro" id="IPR039498">
    <property type="entry name" value="NTP_transf_5"/>
</dbReference>
<protein>
    <recommendedName>
        <fullName evidence="3">Nucleotidyltransferase family protein</fullName>
    </recommendedName>
</protein>
<dbReference type="Proteomes" id="UP000326921">
    <property type="component" value="Chromosome"/>
</dbReference>
<dbReference type="AlphaFoldDB" id="A0A5Q0QDP5"/>
<reference evidence="1 2" key="1">
    <citation type="submission" date="2019-10" db="EMBL/GenBank/DDBJ databases">
        <authorList>
            <person name="Dong K."/>
        </authorList>
    </citation>
    <scope>NUCLEOTIDE SEQUENCE [LARGE SCALE GENOMIC DNA]</scope>
    <source>
        <strain evidence="2">dk4302</strain>
    </source>
</reference>
<gene>
    <name evidence="1" type="ORF">GFH32_17130</name>
</gene>
<name>A0A5Q0QDP5_9SPHI</name>
<dbReference type="RefSeq" id="WP_153512772.1">
    <property type="nucleotide sequence ID" value="NZ_CP045652.1"/>
</dbReference>
<accession>A0A5Q0QDP5</accession>
<evidence type="ECO:0008006" key="3">
    <source>
        <dbReference type="Google" id="ProtNLM"/>
    </source>
</evidence>
<dbReference type="Pfam" id="PF14907">
    <property type="entry name" value="NTP_transf_5"/>
    <property type="match status" value="1"/>
</dbReference>
<keyword evidence="2" id="KW-1185">Reference proteome</keyword>